<proteinExistence type="predicted"/>
<dbReference type="InterPro" id="IPR012347">
    <property type="entry name" value="Ferritin-like"/>
</dbReference>
<accession>A0A1B2DKJ3</accession>
<gene>
    <name evidence="1" type="ORF">BBD42_18255</name>
</gene>
<keyword evidence="1" id="KW-0167">Capsid protein</keyword>
<sequence length="135" mass="15821">MQQQYAQSFLPEEDLAYTVLSDLKRVTREYATAATEASCPSIRQMFTNLLNSTLKMQGELYQVMQSQNMYNTASPVLRQEIDKQLKEYQQTQQKTSQFLQQRMGSQSHAMQAGYGHMVQQQQQYNQQNSHQPYYM</sequence>
<keyword evidence="1" id="KW-0946">Virion</keyword>
<reference evidence="1" key="1">
    <citation type="submission" date="2016-08" db="EMBL/GenBank/DDBJ databases">
        <title>Complete Genome Seqeunce of Paenibacillus sp. BIHB 4019 from tea rhizoplane.</title>
        <authorList>
            <person name="Thakur R."/>
            <person name="Swarnkar M.K."/>
            <person name="Gulati A."/>
        </authorList>
    </citation>
    <scope>NUCLEOTIDE SEQUENCE [LARGE SCALE GENOMIC DNA]</scope>
    <source>
        <strain evidence="1">BIHB4019</strain>
    </source>
</reference>
<organism evidence="1">
    <name type="scientific">Paenibacillus sp. BIHB 4019</name>
    <dbReference type="NCBI Taxonomy" id="1870819"/>
    <lineage>
        <taxon>Bacteria</taxon>
        <taxon>Bacillati</taxon>
        <taxon>Bacillota</taxon>
        <taxon>Bacilli</taxon>
        <taxon>Bacillales</taxon>
        <taxon>Paenibacillaceae</taxon>
        <taxon>Paenibacillus</taxon>
    </lineage>
</organism>
<dbReference type="InterPro" id="IPR012851">
    <property type="entry name" value="Spore_coat_CotF-like"/>
</dbReference>
<dbReference type="EMBL" id="CP016808">
    <property type="protein sequence ID" value="ANY68201.1"/>
    <property type="molecule type" value="Genomic_DNA"/>
</dbReference>
<name>A0A1B2DKJ3_9BACL</name>
<evidence type="ECO:0000313" key="1">
    <source>
        <dbReference type="EMBL" id="ANY68201.1"/>
    </source>
</evidence>
<protein>
    <submittedName>
        <fullName evidence="1">Coat protein F</fullName>
    </submittedName>
</protein>
<dbReference type="AlphaFoldDB" id="A0A1B2DKJ3"/>
<dbReference type="Gene3D" id="1.20.1260.10">
    <property type="match status" value="1"/>
</dbReference>
<dbReference type="Pfam" id="PF07875">
    <property type="entry name" value="Coat_F"/>
    <property type="match status" value="1"/>
</dbReference>
<dbReference type="RefSeq" id="WP_099519354.1">
    <property type="nucleotide sequence ID" value="NZ_CP016808.1"/>
</dbReference>